<proteinExistence type="predicted"/>
<keyword evidence="1" id="KW-0812">Transmembrane</keyword>
<dbReference type="OrthoDB" id="2751409at2759"/>
<organism evidence="2 3">
    <name type="scientific">Macrolepiota fuliginosa MF-IS2</name>
    <dbReference type="NCBI Taxonomy" id="1400762"/>
    <lineage>
        <taxon>Eukaryota</taxon>
        <taxon>Fungi</taxon>
        <taxon>Dikarya</taxon>
        <taxon>Basidiomycota</taxon>
        <taxon>Agaricomycotina</taxon>
        <taxon>Agaricomycetes</taxon>
        <taxon>Agaricomycetidae</taxon>
        <taxon>Agaricales</taxon>
        <taxon>Agaricineae</taxon>
        <taxon>Agaricaceae</taxon>
        <taxon>Macrolepiota</taxon>
    </lineage>
</organism>
<keyword evidence="3" id="KW-1185">Reference proteome</keyword>
<feature type="transmembrane region" description="Helical" evidence="1">
    <location>
        <begin position="113"/>
        <end position="134"/>
    </location>
</feature>
<gene>
    <name evidence="2" type="ORF">P691DRAFT_842271</name>
</gene>
<protein>
    <submittedName>
        <fullName evidence="2">Uncharacterized protein</fullName>
    </submittedName>
</protein>
<dbReference type="Proteomes" id="UP000807342">
    <property type="component" value="Unassembled WGS sequence"/>
</dbReference>
<comment type="caution">
    <text evidence="2">The sequence shown here is derived from an EMBL/GenBank/DDBJ whole genome shotgun (WGS) entry which is preliminary data.</text>
</comment>
<keyword evidence="1" id="KW-0472">Membrane</keyword>
<keyword evidence="1" id="KW-1133">Transmembrane helix</keyword>
<dbReference type="AlphaFoldDB" id="A0A9P5X650"/>
<name>A0A9P5X650_9AGAR</name>
<accession>A0A9P5X650</accession>
<evidence type="ECO:0000313" key="3">
    <source>
        <dbReference type="Proteomes" id="UP000807342"/>
    </source>
</evidence>
<reference evidence="2" key="1">
    <citation type="submission" date="2020-11" db="EMBL/GenBank/DDBJ databases">
        <authorList>
            <consortium name="DOE Joint Genome Institute"/>
            <person name="Ahrendt S."/>
            <person name="Riley R."/>
            <person name="Andreopoulos W."/>
            <person name="Labutti K."/>
            <person name="Pangilinan J."/>
            <person name="Ruiz-Duenas F.J."/>
            <person name="Barrasa J.M."/>
            <person name="Sanchez-Garcia M."/>
            <person name="Camarero S."/>
            <person name="Miyauchi S."/>
            <person name="Serrano A."/>
            <person name="Linde D."/>
            <person name="Babiker R."/>
            <person name="Drula E."/>
            <person name="Ayuso-Fernandez I."/>
            <person name="Pacheco R."/>
            <person name="Padilla G."/>
            <person name="Ferreira P."/>
            <person name="Barriuso J."/>
            <person name="Kellner H."/>
            <person name="Castanera R."/>
            <person name="Alfaro M."/>
            <person name="Ramirez L."/>
            <person name="Pisabarro A.G."/>
            <person name="Kuo A."/>
            <person name="Tritt A."/>
            <person name="Lipzen A."/>
            <person name="He G."/>
            <person name="Yan M."/>
            <person name="Ng V."/>
            <person name="Cullen D."/>
            <person name="Martin F."/>
            <person name="Rosso M.-N."/>
            <person name="Henrissat B."/>
            <person name="Hibbett D."/>
            <person name="Martinez A.T."/>
            <person name="Grigoriev I.V."/>
        </authorList>
    </citation>
    <scope>NUCLEOTIDE SEQUENCE</scope>
    <source>
        <strain evidence="2">MF-IS2</strain>
    </source>
</reference>
<sequence length="257" mass="29465">MEEHTPNDHIYAYDWKTGKWKLEINAPFGSYTYPLFLTMHTFLLPNVTNGELEYWQIPQGLSETHTPDQPFFILSFPLSSGNVFHRIDLSTEPQLTGGLQVASRPFYTNPHHAIIVFVAIIRLVAMGVGPLIVINFNPIDVAKVLVAKKRHISKARMENERNQNMGWDEGDQNIKENQGEEYVGKDKKILLQTSVLGISSKPFTQGPQIDSLSSGLWLQTKDNYDFEDLFSDEERMLGARMDGDWNWMKQLHILHYG</sequence>
<dbReference type="EMBL" id="MU151463">
    <property type="protein sequence ID" value="KAF9443536.1"/>
    <property type="molecule type" value="Genomic_DNA"/>
</dbReference>
<evidence type="ECO:0000313" key="2">
    <source>
        <dbReference type="EMBL" id="KAF9443536.1"/>
    </source>
</evidence>
<evidence type="ECO:0000256" key="1">
    <source>
        <dbReference type="SAM" id="Phobius"/>
    </source>
</evidence>